<reference evidence="8 9" key="1">
    <citation type="journal article" date="2017" name="Biotechnol. Biofuels">
        <title>Differential beta-glucosidase expression as a function of carbon source availability in Talaromyces amestolkiae: a genomic and proteomic approach.</title>
        <authorList>
            <person name="de Eugenio L.I."/>
            <person name="Mendez-Liter J.A."/>
            <person name="Nieto-Dominguez M."/>
            <person name="Alonso L."/>
            <person name="Gil-Munoz J."/>
            <person name="Barriuso J."/>
            <person name="Prieto A."/>
            <person name="Martinez M.J."/>
        </authorList>
    </citation>
    <scope>NUCLEOTIDE SEQUENCE [LARGE SCALE GENOMIC DNA]</scope>
    <source>
        <strain evidence="8 9">CIB</strain>
    </source>
</reference>
<keyword evidence="6" id="KW-0472">Membrane</keyword>
<evidence type="ECO:0000313" key="8">
    <source>
        <dbReference type="EMBL" id="RAO66381.1"/>
    </source>
</evidence>
<evidence type="ECO:0000256" key="3">
    <source>
        <dbReference type="ARBA" id="ARBA00022692"/>
    </source>
</evidence>
<evidence type="ECO:0000259" key="7">
    <source>
        <dbReference type="Pfam" id="PF00561"/>
    </source>
</evidence>
<accession>A0A364KSA0</accession>
<dbReference type="RefSeq" id="XP_040730898.1">
    <property type="nucleotide sequence ID" value="XM_040874534.1"/>
</dbReference>
<keyword evidence="3" id="KW-0812">Transmembrane</keyword>
<dbReference type="OrthoDB" id="8119704at2759"/>
<dbReference type="Gene3D" id="3.40.50.1820">
    <property type="entry name" value="alpha/beta hydrolase"/>
    <property type="match status" value="1"/>
</dbReference>
<dbReference type="EMBL" id="MIKG01000003">
    <property type="protein sequence ID" value="RAO66381.1"/>
    <property type="molecule type" value="Genomic_DNA"/>
</dbReference>
<dbReference type="SUPFAM" id="SSF53474">
    <property type="entry name" value="alpha/beta-Hydrolases"/>
    <property type="match status" value="1"/>
</dbReference>
<dbReference type="GO" id="GO:0005739">
    <property type="term" value="C:mitochondrion"/>
    <property type="evidence" value="ECO:0007669"/>
    <property type="project" value="TreeGrafter"/>
</dbReference>
<keyword evidence="4" id="KW-0378">Hydrolase</keyword>
<evidence type="ECO:0000256" key="4">
    <source>
        <dbReference type="ARBA" id="ARBA00022801"/>
    </source>
</evidence>
<evidence type="ECO:0000256" key="6">
    <source>
        <dbReference type="ARBA" id="ARBA00023136"/>
    </source>
</evidence>
<comment type="subcellular location">
    <subcellularLocation>
        <location evidence="1">Membrane</location>
        <topology evidence="1">Multi-pass membrane protein</topology>
    </subcellularLocation>
</comment>
<protein>
    <recommendedName>
        <fullName evidence="7">AB hydrolase-1 domain-containing protein</fullName>
    </recommendedName>
</protein>
<dbReference type="InterPro" id="IPR029058">
    <property type="entry name" value="AB_hydrolase_fold"/>
</dbReference>
<sequence length="558" mass="62916">MNIYMHGLRMGKGWRPFHSIVRSSEIHDSSRFSIEQFVTIHITRNQPSSDKWTVAIWSDAGADLSYSPAVPWLGPTKNAHFRPVILHGPGPEVMAAKETAFSPSGISGGLPQSLSLLRSAYGASLDPVEMCQNPIYALDELFRFHSASEKQYLDMIASVLETSIAEDYRTNPEGLSNTRTILLHSHRMLQRRQSHIAEMLNFLRFPAITDAADASPRAKSAVRSLCVDLEYLQHNNRELMSRCRHELDIMTNEAMFEDARRGIVLSRNSQKFAAFAAFYVPFSFTCSIFGMNFVQVDSIGKGFELWIAVVVLTSSRESLLARDLSRHVFALDLRNHGDSAHHPIHNYMQMAYDVEAFIKTHGLKNVSLIGHSMGAKTALTLSLRAPDLISNVVAVDNCPVQLPIPADFEKYIDALAEVAKARIRTHSEGERILAQYEESAAVRLWLLSNFVKDRQHAPYLKLRLPLDTLRNALDALGDFPYPSPPSESGSESEAVKFSKPALFLRSYKSHYIPDDALPLIRSFFPQSRVVDFDCGHWIVQDRPEEFRRVVVDFLRDGR</sequence>
<comment type="similarity">
    <text evidence="2">Belongs to the AB hydrolase superfamily.</text>
</comment>
<name>A0A364KSA0_TALAM</name>
<proteinExistence type="inferred from homology"/>
<dbReference type="GO" id="GO:0052689">
    <property type="term" value="F:carboxylic ester hydrolase activity"/>
    <property type="evidence" value="ECO:0007669"/>
    <property type="project" value="TreeGrafter"/>
</dbReference>
<organism evidence="8 9">
    <name type="scientific">Talaromyces amestolkiae</name>
    <dbReference type="NCBI Taxonomy" id="1196081"/>
    <lineage>
        <taxon>Eukaryota</taxon>
        <taxon>Fungi</taxon>
        <taxon>Dikarya</taxon>
        <taxon>Ascomycota</taxon>
        <taxon>Pezizomycotina</taxon>
        <taxon>Eurotiomycetes</taxon>
        <taxon>Eurotiomycetidae</taxon>
        <taxon>Eurotiales</taxon>
        <taxon>Trichocomaceae</taxon>
        <taxon>Talaromyces</taxon>
        <taxon>Talaromyces sect. Talaromyces</taxon>
    </lineage>
</organism>
<evidence type="ECO:0000256" key="5">
    <source>
        <dbReference type="ARBA" id="ARBA00022989"/>
    </source>
</evidence>
<comment type="caution">
    <text evidence="8">The sequence shown here is derived from an EMBL/GenBank/DDBJ whole genome shotgun (WGS) entry which is preliminary data.</text>
</comment>
<evidence type="ECO:0000313" key="9">
    <source>
        <dbReference type="Proteomes" id="UP000249363"/>
    </source>
</evidence>
<dbReference type="Gene3D" id="1.20.58.340">
    <property type="entry name" value="Magnesium transport protein CorA, transmembrane region"/>
    <property type="match status" value="1"/>
</dbReference>
<dbReference type="PANTHER" id="PTHR46118:SF4">
    <property type="entry name" value="PROTEIN ABHD11"/>
    <property type="match status" value="1"/>
</dbReference>
<dbReference type="STRING" id="1196081.A0A364KSA0"/>
<dbReference type="Pfam" id="PF00561">
    <property type="entry name" value="Abhydrolase_1"/>
    <property type="match status" value="1"/>
</dbReference>
<keyword evidence="5" id="KW-1133">Transmembrane helix</keyword>
<dbReference type="GO" id="GO:0016020">
    <property type="term" value="C:membrane"/>
    <property type="evidence" value="ECO:0007669"/>
    <property type="project" value="UniProtKB-SubCell"/>
</dbReference>
<dbReference type="InterPro" id="IPR045863">
    <property type="entry name" value="CorA_TM1_TM2"/>
</dbReference>
<dbReference type="PANTHER" id="PTHR46118">
    <property type="entry name" value="PROTEIN ABHD11"/>
    <property type="match status" value="1"/>
</dbReference>
<evidence type="ECO:0000256" key="1">
    <source>
        <dbReference type="ARBA" id="ARBA00004141"/>
    </source>
</evidence>
<dbReference type="InterPro" id="IPR000073">
    <property type="entry name" value="AB_hydrolase_1"/>
</dbReference>
<dbReference type="Proteomes" id="UP000249363">
    <property type="component" value="Unassembled WGS sequence"/>
</dbReference>
<gene>
    <name evidence="8" type="ORF">BHQ10_002393</name>
</gene>
<dbReference type="AlphaFoldDB" id="A0A364KSA0"/>
<feature type="domain" description="AB hydrolase-1" evidence="7">
    <location>
        <begin position="320"/>
        <end position="541"/>
    </location>
</feature>
<dbReference type="SUPFAM" id="SSF144083">
    <property type="entry name" value="Magnesium transport protein CorA, transmembrane region"/>
    <property type="match status" value="1"/>
</dbReference>
<evidence type="ECO:0000256" key="2">
    <source>
        <dbReference type="ARBA" id="ARBA00008645"/>
    </source>
</evidence>
<dbReference type="GeneID" id="63791610"/>
<keyword evidence="9" id="KW-1185">Reference proteome</keyword>